<feature type="domain" description="HTH cro/C1-type" evidence="1">
    <location>
        <begin position="52"/>
        <end position="106"/>
    </location>
</feature>
<dbReference type="STRING" id="1006004.GBAG_1960"/>
<name>A0A085GDH9_9ENTR</name>
<sequence length="107" mass="11675">MNYDTTTLADKLHAMGELLNDVKKAVILRAQESDLAVSEHVISESAQLGVQLNQRRKELDIDLATLELQTGVSASTLKRLFKDPEQVKFGTVLRVANALGVKLCAAV</sequence>
<dbReference type="GO" id="GO:0003677">
    <property type="term" value="F:DNA binding"/>
    <property type="evidence" value="ECO:0007669"/>
    <property type="project" value="InterPro"/>
</dbReference>
<dbReference type="AlphaFoldDB" id="A0A085GDH9"/>
<dbReference type="Pfam" id="PF01381">
    <property type="entry name" value="HTH_3"/>
    <property type="match status" value="1"/>
</dbReference>
<dbReference type="InterPro" id="IPR010982">
    <property type="entry name" value="Lambda_DNA-bd_dom_sf"/>
</dbReference>
<accession>A0A085GDH9</accession>
<dbReference type="PROSITE" id="PS50943">
    <property type="entry name" value="HTH_CROC1"/>
    <property type="match status" value="1"/>
</dbReference>
<dbReference type="EMBL" id="JMPI01000029">
    <property type="protein sequence ID" value="KFC81774.1"/>
    <property type="molecule type" value="Genomic_DNA"/>
</dbReference>
<dbReference type="InterPro" id="IPR001387">
    <property type="entry name" value="Cro/C1-type_HTH"/>
</dbReference>
<evidence type="ECO:0000313" key="2">
    <source>
        <dbReference type="EMBL" id="KFC81774.1"/>
    </source>
</evidence>
<dbReference type="Gene3D" id="1.10.260.40">
    <property type="entry name" value="lambda repressor-like DNA-binding domains"/>
    <property type="match status" value="1"/>
</dbReference>
<comment type="caution">
    <text evidence="2">The sequence shown here is derived from an EMBL/GenBank/DDBJ whole genome shotgun (WGS) entry which is preliminary data.</text>
</comment>
<dbReference type="Proteomes" id="UP000028653">
    <property type="component" value="Unassembled WGS sequence"/>
</dbReference>
<dbReference type="SMART" id="SM00530">
    <property type="entry name" value="HTH_XRE"/>
    <property type="match status" value="1"/>
</dbReference>
<protein>
    <recommendedName>
        <fullName evidence="1">HTH cro/C1-type domain-containing protein</fullName>
    </recommendedName>
</protein>
<dbReference type="RefSeq" id="WP_051873678.1">
    <property type="nucleotide sequence ID" value="NZ_JMPI01000029.1"/>
</dbReference>
<evidence type="ECO:0000259" key="1">
    <source>
        <dbReference type="PROSITE" id="PS50943"/>
    </source>
</evidence>
<dbReference type="eggNOG" id="ENOG50335G4">
    <property type="taxonomic scope" value="Bacteria"/>
</dbReference>
<reference evidence="2 3" key="1">
    <citation type="submission" date="2014-05" db="EMBL/GenBank/DDBJ databases">
        <title>ATOL: Assembling a taxonomically balanced genome-scale reconstruction of the evolutionary history of the Enterobacteriaceae.</title>
        <authorList>
            <person name="Plunkett G.III."/>
            <person name="Neeno-Eckwall E.C."/>
            <person name="Glasner J.D."/>
            <person name="Perna N.T."/>
        </authorList>
    </citation>
    <scope>NUCLEOTIDE SEQUENCE [LARGE SCALE GENOMIC DNA]</scope>
    <source>
        <strain evidence="2 3">ATCC 33320</strain>
    </source>
</reference>
<proteinExistence type="predicted"/>
<dbReference type="SUPFAM" id="SSF47413">
    <property type="entry name" value="lambda repressor-like DNA-binding domains"/>
    <property type="match status" value="1"/>
</dbReference>
<dbReference type="CDD" id="cd00093">
    <property type="entry name" value="HTH_XRE"/>
    <property type="match status" value="1"/>
</dbReference>
<gene>
    <name evidence="2" type="ORF">GBAG_1960</name>
</gene>
<organism evidence="2 3">
    <name type="scientific">Buttiauxella agrestis ATCC 33320</name>
    <dbReference type="NCBI Taxonomy" id="1006004"/>
    <lineage>
        <taxon>Bacteria</taxon>
        <taxon>Pseudomonadati</taxon>
        <taxon>Pseudomonadota</taxon>
        <taxon>Gammaproteobacteria</taxon>
        <taxon>Enterobacterales</taxon>
        <taxon>Enterobacteriaceae</taxon>
        <taxon>Buttiauxella</taxon>
    </lineage>
</organism>
<keyword evidence="3" id="KW-1185">Reference proteome</keyword>
<evidence type="ECO:0000313" key="3">
    <source>
        <dbReference type="Proteomes" id="UP000028653"/>
    </source>
</evidence>